<feature type="transmembrane region" description="Helical" evidence="1">
    <location>
        <begin position="29"/>
        <end position="52"/>
    </location>
</feature>
<proteinExistence type="predicted"/>
<evidence type="ECO:0000256" key="1">
    <source>
        <dbReference type="SAM" id="Phobius"/>
    </source>
</evidence>
<gene>
    <name evidence="2" type="ORF">vBEclP26_040</name>
</gene>
<keyword evidence="1" id="KW-0472">Membrane</keyword>
<protein>
    <submittedName>
        <fullName evidence="2">Uncharacterized protein</fullName>
    </submittedName>
</protein>
<evidence type="ECO:0000313" key="2">
    <source>
        <dbReference type="EMBL" id="XBW52468.1"/>
    </source>
</evidence>
<accession>A0AAU7VFB0</accession>
<dbReference type="EMBL" id="PP869411">
    <property type="protein sequence ID" value="XBW52468.1"/>
    <property type="molecule type" value="Genomic_DNA"/>
</dbReference>
<reference evidence="2" key="1">
    <citation type="submission" date="2024-06" db="EMBL/GenBank/DDBJ databases">
        <authorList>
            <person name="Li Z."/>
        </authorList>
    </citation>
    <scope>NUCLEOTIDE SEQUENCE</scope>
</reference>
<keyword evidence="1" id="KW-0812">Transmembrane</keyword>
<keyword evidence="1" id="KW-1133">Transmembrane helix</keyword>
<name>A0AAU7VFB0_9CAUD</name>
<sequence>MKALLTYIVIIALWVTAVATDGNAGHWGWLAVDIIVSPVGIVRGLLILCGLAG</sequence>
<organism evidence="2">
    <name type="scientific">Enterobacter phage vB_EclP_26</name>
    <dbReference type="NCBI Taxonomy" id="3161160"/>
    <lineage>
        <taxon>Viruses</taxon>
        <taxon>Duplodnaviria</taxon>
        <taxon>Heunggongvirae</taxon>
        <taxon>Uroviricota</taxon>
        <taxon>Caudoviricetes</taxon>
    </lineage>
</organism>